<dbReference type="PANTHER" id="PTHR33356">
    <property type="entry name" value="TIP41-LIKE PROTEIN"/>
    <property type="match status" value="1"/>
</dbReference>
<keyword evidence="3" id="KW-1185">Reference proteome</keyword>
<proteinExistence type="predicted"/>
<evidence type="ECO:0000313" key="2">
    <source>
        <dbReference type="EMBL" id="PWA94569.1"/>
    </source>
</evidence>
<sequence>MSDTLADLAAWLPSDFLSGDLDNNHNISKTLFHNNPAVLFPCEFGSCSSTESESDDDDVTGLTRRFTRSVSLQERIQMTHPLEKMRGYSGSPESTLNWGVTGPTQVRSTPATPFGQRDEDSWERIYAAAGQIAMMKMKMKMMRMNQLQQPNDDDVLAHQLLLGAPPPMGPTTPHHYNHHEELVMQLRFRRSVSASGAGNFNGGGGGQCGVNQPLGFRQSAWPVENQRRQVTANGFVPKHVSGCYGSGPPFAKKECAGTGVFLPRRYCPEPPEVKKTQACSPGFVPTRVVAQSYNKNMNIVDPTIVTNPQQPNIHGIFGPHFAQQNIDAQRAELLMAKRNMVMLAQQHQQHQQQQQRRSTAYVEANEVVLPQEWTY</sequence>
<protein>
    <submittedName>
        <fullName evidence="2">Uncharacterized protein</fullName>
    </submittedName>
</protein>
<dbReference type="EMBL" id="PKPP01000305">
    <property type="protein sequence ID" value="PWA94569.1"/>
    <property type="molecule type" value="Genomic_DNA"/>
</dbReference>
<organism evidence="2 3">
    <name type="scientific">Artemisia annua</name>
    <name type="common">Sweet wormwood</name>
    <dbReference type="NCBI Taxonomy" id="35608"/>
    <lineage>
        <taxon>Eukaryota</taxon>
        <taxon>Viridiplantae</taxon>
        <taxon>Streptophyta</taxon>
        <taxon>Embryophyta</taxon>
        <taxon>Tracheophyta</taxon>
        <taxon>Spermatophyta</taxon>
        <taxon>Magnoliopsida</taxon>
        <taxon>eudicotyledons</taxon>
        <taxon>Gunneridae</taxon>
        <taxon>Pentapetalae</taxon>
        <taxon>asterids</taxon>
        <taxon>campanulids</taxon>
        <taxon>Asterales</taxon>
        <taxon>Asteraceae</taxon>
        <taxon>Asteroideae</taxon>
        <taxon>Anthemideae</taxon>
        <taxon>Artemisiinae</taxon>
        <taxon>Artemisia</taxon>
    </lineage>
</organism>
<evidence type="ECO:0000313" key="3">
    <source>
        <dbReference type="Proteomes" id="UP000245207"/>
    </source>
</evidence>
<evidence type="ECO:0000256" key="1">
    <source>
        <dbReference type="SAM" id="MobiDB-lite"/>
    </source>
</evidence>
<dbReference type="AlphaFoldDB" id="A0A2U1Q979"/>
<dbReference type="Proteomes" id="UP000245207">
    <property type="component" value="Unassembled WGS sequence"/>
</dbReference>
<reference evidence="2 3" key="1">
    <citation type="journal article" date="2018" name="Mol. Plant">
        <title>The genome of Artemisia annua provides insight into the evolution of Asteraceae family and artemisinin biosynthesis.</title>
        <authorList>
            <person name="Shen Q."/>
            <person name="Zhang L."/>
            <person name="Liao Z."/>
            <person name="Wang S."/>
            <person name="Yan T."/>
            <person name="Shi P."/>
            <person name="Liu M."/>
            <person name="Fu X."/>
            <person name="Pan Q."/>
            <person name="Wang Y."/>
            <person name="Lv Z."/>
            <person name="Lu X."/>
            <person name="Zhang F."/>
            <person name="Jiang W."/>
            <person name="Ma Y."/>
            <person name="Chen M."/>
            <person name="Hao X."/>
            <person name="Li L."/>
            <person name="Tang Y."/>
            <person name="Lv G."/>
            <person name="Zhou Y."/>
            <person name="Sun X."/>
            <person name="Brodelius P.E."/>
            <person name="Rose J.K.C."/>
            <person name="Tang K."/>
        </authorList>
    </citation>
    <scope>NUCLEOTIDE SEQUENCE [LARGE SCALE GENOMIC DNA]</scope>
    <source>
        <strain evidence="3">cv. Huhao1</strain>
        <tissue evidence="2">Leaf</tissue>
    </source>
</reference>
<name>A0A2U1Q979_ARTAN</name>
<dbReference type="OrthoDB" id="1060058at2759"/>
<accession>A0A2U1Q979</accession>
<gene>
    <name evidence="2" type="ORF">CTI12_AA059740</name>
</gene>
<feature type="region of interest" description="Disordered" evidence="1">
    <location>
        <begin position="84"/>
        <end position="117"/>
    </location>
</feature>
<dbReference type="PANTHER" id="PTHR33356:SF32">
    <property type="match status" value="1"/>
</dbReference>
<dbReference type="STRING" id="35608.A0A2U1Q979"/>
<feature type="compositionally biased region" description="Polar residues" evidence="1">
    <location>
        <begin position="91"/>
        <end position="111"/>
    </location>
</feature>
<comment type="caution">
    <text evidence="2">The sequence shown here is derived from an EMBL/GenBank/DDBJ whole genome shotgun (WGS) entry which is preliminary data.</text>
</comment>